<gene>
    <name evidence="1" type="ORF">D5086_006585</name>
</gene>
<name>A0ACC4CL56_POPAL</name>
<sequence>MEAIEQQRKHYITYINSETTDIMKQCFSDALLQSWIMSRQGGIPVPSGFSFSCFHSFIMEKWLQIKEKNISIVITISNKISGLDSTESACPVMTCVFILQAYHGKPVLLEDITTELYHC</sequence>
<reference evidence="1 2" key="1">
    <citation type="journal article" date="2024" name="Plant Biotechnol. J.">
        <title>Genome and CRISPR/Cas9 system of a widespread forest tree (Populus alba) in the world.</title>
        <authorList>
            <person name="Liu Y.J."/>
            <person name="Jiang P.F."/>
            <person name="Han X.M."/>
            <person name="Li X.Y."/>
            <person name="Wang H.M."/>
            <person name="Wang Y.J."/>
            <person name="Wang X.X."/>
            <person name="Zeng Q.Y."/>
        </authorList>
    </citation>
    <scope>NUCLEOTIDE SEQUENCE [LARGE SCALE GENOMIC DNA]</scope>
    <source>
        <strain evidence="2">cv. PAL-ZL1</strain>
    </source>
</reference>
<dbReference type="Proteomes" id="UP000309997">
    <property type="component" value="Unassembled WGS sequence"/>
</dbReference>
<evidence type="ECO:0000313" key="1">
    <source>
        <dbReference type="EMBL" id="KAL3598667.1"/>
    </source>
</evidence>
<comment type="caution">
    <text evidence="1">The sequence shown here is derived from an EMBL/GenBank/DDBJ whole genome shotgun (WGS) entry which is preliminary data.</text>
</comment>
<proteinExistence type="predicted"/>
<keyword evidence="2" id="KW-1185">Reference proteome</keyword>
<protein>
    <submittedName>
        <fullName evidence="1">Uncharacterized protein</fullName>
    </submittedName>
</protein>
<accession>A0ACC4CL56</accession>
<organism evidence="1 2">
    <name type="scientific">Populus alba</name>
    <name type="common">White poplar</name>
    <dbReference type="NCBI Taxonomy" id="43335"/>
    <lineage>
        <taxon>Eukaryota</taxon>
        <taxon>Viridiplantae</taxon>
        <taxon>Streptophyta</taxon>
        <taxon>Embryophyta</taxon>
        <taxon>Tracheophyta</taxon>
        <taxon>Spermatophyta</taxon>
        <taxon>Magnoliopsida</taxon>
        <taxon>eudicotyledons</taxon>
        <taxon>Gunneridae</taxon>
        <taxon>Pentapetalae</taxon>
        <taxon>rosids</taxon>
        <taxon>fabids</taxon>
        <taxon>Malpighiales</taxon>
        <taxon>Salicaceae</taxon>
        <taxon>Saliceae</taxon>
        <taxon>Populus</taxon>
    </lineage>
</organism>
<evidence type="ECO:0000313" key="2">
    <source>
        <dbReference type="Proteomes" id="UP000309997"/>
    </source>
</evidence>
<dbReference type="EMBL" id="RCHU02000003">
    <property type="protein sequence ID" value="KAL3598667.1"/>
    <property type="molecule type" value="Genomic_DNA"/>
</dbReference>